<reference evidence="1" key="1">
    <citation type="submission" date="2024-07" db="EMBL/GenBank/DDBJ databases">
        <authorList>
            <person name="Yu S.T."/>
        </authorList>
    </citation>
    <scope>NUCLEOTIDE SEQUENCE</scope>
    <source>
        <strain evidence="1">R39</strain>
    </source>
</reference>
<organism evidence="1">
    <name type="scientific">Streptomyces sp. R39</name>
    <dbReference type="NCBI Taxonomy" id="3238631"/>
    <lineage>
        <taxon>Bacteria</taxon>
        <taxon>Bacillati</taxon>
        <taxon>Actinomycetota</taxon>
        <taxon>Actinomycetes</taxon>
        <taxon>Kitasatosporales</taxon>
        <taxon>Streptomycetaceae</taxon>
        <taxon>Streptomyces</taxon>
    </lineage>
</organism>
<evidence type="ECO:0000313" key="1">
    <source>
        <dbReference type="EMBL" id="XDQ42026.1"/>
    </source>
</evidence>
<dbReference type="RefSeq" id="WP_369221569.1">
    <property type="nucleotide sequence ID" value="NZ_CP163441.1"/>
</dbReference>
<dbReference type="Pfam" id="PF21863">
    <property type="entry name" value="HTH_67"/>
    <property type="match status" value="1"/>
</dbReference>
<accession>A0AB39QIC0</accession>
<dbReference type="NCBIfam" id="NF047719">
    <property type="entry name" value="SCO6745_fam_HTH"/>
    <property type="match status" value="1"/>
</dbReference>
<gene>
    <name evidence="1" type="ORF">AB5J52_06995</name>
</gene>
<sequence>MSVPIPMPARGGVARELWRLLEPIHAVVYFAPEPREEFRAVGYRGFWMGYFAGRAAPLGRAGADVVHALFYNFTHERVSRALPAAWSFAPPDEALHARVRGSVRALGRALGPAADGADVARAAELATRAARSAPLEGRALFAANRSLPVPQEPLARLWHAATLLREHRGDGHVAALLAAGITGRESHVLHATASGIPRDVYAPARDFDEAEWTSRRETLRHGGLLDGDRLSRRGRELKARIEERTDQLAATAYDVLTPGETDELVRLLRPLTRAVVRAGDIPLDNPMGVDLRESPGQP</sequence>
<proteinExistence type="predicted"/>
<dbReference type="InterPro" id="IPR054058">
    <property type="entry name" value="HTH_67"/>
</dbReference>
<dbReference type="EMBL" id="CP163441">
    <property type="protein sequence ID" value="XDQ42026.1"/>
    <property type="molecule type" value="Genomic_DNA"/>
</dbReference>
<dbReference type="AlphaFoldDB" id="A0AB39QIC0"/>
<protein>
    <submittedName>
        <fullName evidence="1">MarR family transcriptional regulator</fullName>
    </submittedName>
</protein>
<name>A0AB39QIC0_9ACTN</name>